<dbReference type="CDD" id="cd07726">
    <property type="entry name" value="ST1585-like_MBL-fold"/>
    <property type="match status" value="1"/>
</dbReference>
<feature type="domain" description="Metallo-beta-lactamase" evidence="1">
    <location>
        <begin position="20"/>
        <end position="219"/>
    </location>
</feature>
<dbReference type="InterPro" id="IPR050855">
    <property type="entry name" value="NDM-1-like"/>
</dbReference>
<dbReference type="InterPro" id="IPR037482">
    <property type="entry name" value="ST1585_MBL-fold"/>
</dbReference>
<evidence type="ECO:0000259" key="1">
    <source>
        <dbReference type="SMART" id="SM00849"/>
    </source>
</evidence>
<reference evidence="2 3" key="1">
    <citation type="submission" date="2019-10" db="EMBL/GenBank/DDBJ databases">
        <title>Rubrobacter sp nov SCSIO 52915 isolated from a deep-sea sediment in the South China Sea.</title>
        <authorList>
            <person name="Chen R.W."/>
        </authorList>
    </citation>
    <scope>NUCLEOTIDE SEQUENCE [LARGE SCALE GENOMIC DNA]</scope>
    <source>
        <strain evidence="2 3">SCSIO 52915</strain>
    </source>
</reference>
<dbReference type="Pfam" id="PF00753">
    <property type="entry name" value="Lactamase_B"/>
    <property type="match status" value="1"/>
</dbReference>
<sequence>MGAQMKIETIDLGFMGTEEIIASFLLVGEGSAAIVETGPTTCMENLMRGLEGHGVAPEDVAQVLLTHVHLDHAGASGNLVEVLPNATFYVHEVGRPHVVDPSKLVKSATRIYGERMEELWGEIRPVPEDRLVSLSGGEEIEVAGGLLTAHYTPGHAYHHLAFHEPDSGALFAGDVAGIRLPGQSYVRPPTPPPEVDIEAWRRSIGEIRELAPTSICPTHFGRFEDVERHLSELEQRLEHWLLFVEERMDEGASRDEISFELENMGDEELLREGASPGDTDRYSLSGNYEMLVAGIMRYVQRQQEKK</sequence>
<dbReference type="EMBL" id="CP045121">
    <property type="protein sequence ID" value="QIN77782.1"/>
    <property type="molecule type" value="Genomic_DNA"/>
</dbReference>
<dbReference type="InterPro" id="IPR036866">
    <property type="entry name" value="RibonucZ/Hydroxyglut_hydro"/>
</dbReference>
<organism evidence="2 3">
    <name type="scientific">Rubrobacter marinus</name>
    <dbReference type="NCBI Taxonomy" id="2653852"/>
    <lineage>
        <taxon>Bacteria</taxon>
        <taxon>Bacillati</taxon>
        <taxon>Actinomycetota</taxon>
        <taxon>Rubrobacteria</taxon>
        <taxon>Rubrobacterales</taxon>
        <taxon>Rubrobacteraceae</taxon>
        <taxon>Rubrobacter</taxon>
    </lineage>
</organism>
<evidence type="ECO:0000313" key="2">
    <source>
        <dbReference type="EMBL" id="QIN77782.1"/>
    </source>
</evidence>
<dbReference type="Proteomes" id="UP000502706">
    <property type="component" value="Chromosome"/>
</dbReference>
<accession>A0A6G8PUG9</accession>
<name>A0A6G8PUG9_9ACTN</name>
<gene>
    <name evidence="2" type="ORF">GBA65_03800</name>
</gene>
<dbReference type="InterPro" id="IPR001279">
    <property type="entry name" value="Metallo-B-lactamas"/>
</dbReference>
<evidence type="ECO:0000313" key="3">
    <source>
        <dbReference type="Proteomes" id="UP000502706"/>
    </source>
</evidence>
<dbReference type="SUPFAM" id="SSF56281">
    <property type="entry name" value="Metallo-hydrolase/oxidoreductase"/>
    <property type="match status" value="1"/>
</dbReference>
<protein>
    <submittedName>
        <fullName evidence="2">MBL fold metallo-hydrolase</fullName>
    </submittedName>
</protein>
<dbReference type="PANTHER" id="PTHR42951">
    <property type="entry name" value="METALLO-BETA-LACTAMASE DOMAIN-CONTAINING"/>
    <property type="match status" value="1"/>
</dbReference>
<dbReference type="SMART" id="SM00849">
    <property type="entry name" value="Lactamase_B"/>
    <property type="match status" value="1"/>
</dbReference>
<dbReference type="GO" id="GO:0016787">
    <property type="term" value="F:hydrolase activity"/>
    <property type="evidence" value="ECO:0007669"/>
    <property type="project" value="UniProtKB-KW"/>
</dbReference>
<keyword evidence="2" id="KW-0378">Hydrolase</keyword>
<dbReference type="PANTHER" id="PTHR42951:SF22">
    <property type="entry name" value="METALLO BETA-LACTAMASE SUPERFAMILY LIPOPROTEIN"/>
    <property type="match status" value="1"/>
</dbReference>
<dbReference type="KEGG" id="rmar:GBA65_03800"/>
<keyword evidence="3" id="KW-1185">Reference proteome</keyword>
<dbReference type="AlphaFoldDB" id="A0A6G8PUG9"/>
<dbReference type="Gene3D" id="3.60.15.10">
    <property type="entry name" value="Ribonuclease Z/Hydroxyacylglutathione hydrolase-like"/>
    <property type="match status" value="1"/>
</dbReference>
<proteinExistence type="predicted"/>